<accession>A0ABP7H9D8</accession>
<dbReference type="RefSeq" id="WP_344932790.1">
    <property type="nucleotide sequence ID" value="NZ_BAAAZR010000001.1"/>
</dbReference>
<name>A0ABP7H9D8_9ACTN</name>
<dbReference type="EMBL" id="BAAAZR010000001">
    <property type="protein sequence ID" value="GAA3786679.1"/>
    <property type="molecule type" value="Genomic_DNA"/>
</dbReference>
<keyword evidence="2" id="KW-1185">Reference proteome</keyword>
<gene>
    <name evidence="1" type="ORF">GCM10022226_01000</name>
</gene>
<dbReference type="Proteomes" id="UP001500888">
    <property type="component" value="Unassembled WGS sequence"/>
</dbReference>
<sequence length="62" mass="7168">MTRVIRQGVQVDIADPTTIFSEGRTGLTLVDLWLSTVNPYRLESASRVMSPDYQWPRMTQWP</sequence>
<proteinExistence type="predicted"/>
<protein>
    <submittedName>
        <fullName evidence="1">Uncharacterized protein</fullName>
    </submittedName>
</protein>
<evidence type="ECO:0000313" key="1">
    <source>
        <dbReference type="EMBL" id="GAA3786679.1"/>
    </source>
</evidence>
<comment type="caution">
    <text evidence="1">The sequence shown here is derived from an EMBL/GenBank/DDBJ whole genome shotgun (WGS) entry which is preliminary data.</text>
</comment>
<evidence type="ECO:0000313" key="2">
    <source>
        <dbReference type="Proteomes" id="UP001500888"/>
    </source>
</evidence>
<reference evidence="2" key="1">
    <citation type="journal article" date="2019" name="Int. J. Syst. Evol. Microbiol.">
        <title>The Global Catalogue of Microorganisms (GCM) 10K type strain sequencing project: providing services to taxonomists for standard genome sequencing and annotation.</title>
        <authorList>
            <consortium name="The Broad Institute Genomics Platform"/>
            <consortium name="The Broad Institute Genome Sequencing Center for Infectious Disease"/>
            <person name="Wu L."/>
            <person name="Ma J."/>
        </authorList>
    </citation>
    <scope>NUCLEOTIDE SEQUENCE [LARGE SCALE GENOMIC DNA]</scope>
    <source>
        <strain evidence="2">JCM 16908</strain>
    </source>
</reference>
<organism evidence="1 2">
    <name type="scientific">Sphaerisporangium flaviroseum</name>
    <dbReference type="NCBI Taxonomy" id="509199"/>
    <lineage>
        <taxon>Bacteria</taxon>
        <taxon>Bacillati</taxon>
        <taxon>Actinomycetota</taxon>
        <taxon>Actinomycetes</taxon>
        <taxon>Streptosporangiales</taxon>
        <taxon>Streptosporangiaceae</taxon>
        <taxon>Sphaerisporangium</taxon>
    </lineage>
</organism>